<evidence type="ECO:0000256" key="2">
    <source>
        <dbReference type="ARBA" id="ARBA00022475"/>
    </source>
</evidence>
<feature type="transmembrane region" description="Helical" evidence="6">
    <location>
        <begin position="290"/>
        <end position="311"/>
    </location>
</feature>
<keyword evidence="8" id="KW-1185">Reference proteome</keyword>
<dbReference type="CDD" id="cd13128">
    <property type="entry name" value="MATE_Wzx_like"/>
    <property type="match status" value="1"/>
</dbReference>
<dbReference type="InterPro" id="IPR002797">
    <property type="entry name" value="Polysacc_synth"/>
</dbReference>
<protein>
    <submittedName>
        <fullName evidence="7">Flippase</fullName>
    </submittedName>
</protein>
<evidence type="ECO:0000256" key="4">
    <source>
        <dbReference type="ARBA" id="ARBA00022989"/>
    </source>
</evidence>
<dbReference type="PANTHER" id="PTHR30250">
    <property type="entry name" value="PST FAMILY PREDICTED COLANIC ACID TRANSPORTER"/>
    <property type="match status" value="1"/>
</dbReference>
<feature type="transmembrane region" description="Helical" evidence="6">
    <location>
        <begin position="164"/>
        <end position="186"/>
    </location>
</feature>
<feature type="transmembrane region" description="Helical" evidence="6">
    <location>
        <begin position="7"/>
        <end position="29"/>
    </location>
</feature>
<feature type="transmembrane region" description="Helical" evidence="6">
    <location>
        <begin position="378"/>
        <end position="396"/>
    </location>
</feature>
<feature type="transmembrane region" description="Helical" evidence="6">
    <location>
        <begin position="317"/>
        <end position="340"/>
    </location>
</feature>
<feature type="transmembrane region" description="Helical" evidence="6">
    <location>
        <begin position="140"/>
        <end position="158"/>
    </location>
</feature>
<evidence type="ECO:0000313" key="7">
    <source>
        <dbReference type="EMBL" id="MFC6260643.1"/>
    </source>
</evidence>
<keyword evidence="2" id="KW-1003">Cell membrane</keyword>
<dbReference type="Proteomes" id="UP001596283">
    <property type="component" value="Unassembled WGS sequence"/>
</dbReference>
<dbReference type="EMBL" id="JBHSSI010000035">
    <property type="protein sequence ID" value="MFC6260643.1"/>
    <property type="molecule type" value="Genomic_DNA"/>
</dbReference>
<evidence type="ECO:0000256" key="1">
    <source>
        <dbReference type="ARBA" id="ARBA00004651"/>
    </source>
</evidence>
<feature type="transmembrane region" description="Helical" evidence="6">
    <location>
        <begin position="434"/>
        <end position="457"/>
    </location>
</feature>
<dbReference type="PANTHER" id="PTHR30250:SF11">
    <property type="entry name" value="O-ANTIGEN TRANSPORTER-RELATED"/>
    <property type="match status" value="1"/>
</dbReference>
<comment type="caution">
    <text evidence="7">The sequence shown here is derived from an EMBL/GenBank/DDBJ whole genome shotgun (WGS) entry which is preliminary data.</text>
</comment>
<evidence type="ECO:0000256" key="3">
    <source>
        <dbReference type="ARBA" id="ARBA00022692"/>
    </source>
</evidence>
<gene>
    <name evidence="7" type="ORF">ACFP1C_06725</name>
</gene>
<evidence type="ECO:0000256" key="6">
    <source>
        <dbReference type="SAM" id="Phobius"/>
    </source>
</evidence>
<keyword evidence="3 6" id="KW-0812">Transmembrane</keyword>
<organism evidence="7 8">
    <name type="scientific">Levilactobacillus fujinensis</name>
    <dbReference type="NCBI Taxonomy" id="2486024"/>
    <lineage>
        <taxon>Bacteria</taxon>
        <taxon>Bacillati</taxon>
        <taxon>Bacillota</taxon>
        <taxon>Bacilli</taxon>
        <taxon>Lactobacillales</taxon>
        <taxon>Lactobacillaceae</taxon>
        <taxon>Levilactobacillus</taxon>
    </lineage>
</organism>
<feature type="transmembrane region" description="Helical" evidence="6">
    <location>
        <begin position="83"/>
        <end position="104"/>
    </location>
</feature>
<keyword evidence="4 6" id="KW-1133">Transmembrane helix</keyword>
<name>A0ABW1TFD1_9LACO</name>
<dbReference type="Pfam" id="PF01943">
    <property type="entry name" value="Polysacc_synt"/>
    <property type="match status" value="1"/>
</dbReference>
<feature type="transmembrane region" description="Helical" evidence="6">
    <location>
        <begin position="352"/>
        <end position="372"/>
    </location>
</feature>
<dbReference type="RefSeq" id="WP_125687701.1">
    <property type="nucleotide sequence ID" value="NZ_JBHSSI010000035.1"/>
</dbReference>
<comment type="subcellular location">
    <subcellularLocation>
        <location evidence="1">Cell membrane</location>
        <topology evidence="1">Multi-pass membrane protein</topology>
    </subcellularLocation>
</comment>
<proteinExistence type="predicted"/>
<feature type="transmembrane region" description="Helical" evidence="6">
    <location>
        <begin position="41"/>
        <end position="62"/>
    </location>
</feature>
<reference evidence="8" key="1">
    <citation type="journal article" date="2019" name="Int. J. Syst. Evol. Microbiol.">
        <title>The Global Catalogue of Microorganisms (GCM) 10K type strain sequencing project: providing services to taxonomists for standard genome sequencing and annotation.</title>
        <authorList>
            <consortium name="The Broad Institute Genomics Platform"/>
            <consortium name="The Broad Institute Genome Sequencing Center for Infectious Disease"/>
            <person name="Wu L."/>
            <person name="Ma J."/>
        </authorList>
    </citation>
    <scope>NUCLEOTIDE SEQUENCE [LARGE SCALE GENOMIC DNA]</scope>
    <source>
        <strain evidence="8">CCM 8908</strain>
    </source>
</reference>
<evidence type="ECO:0000313" key="8">
    <source>
        <dbReference type="Proteomes" id="UP001596283"/>
    </source>
</evidence>
<evidence type="ECO:0000256" key="5">
    <source>
        <dbReference type="ARBA" id="ARBA00023136"/>
    </source>
</evidence>
<feature type="transmembrane region" description="Helical" evidence="6">
    <location>
        <begin position="110"/>
        <end position="131"/>
    </location>
</feature>
<keyword evidence="5 6" id="KW-0472">Membrane</keyword>
<dbReference type="InterPro" id="IPR050833">
    <property type="entry name" value="Poly_Biosynth_Transport"/>
</dbReference>
<sequence length="475" mass="53620">MKVVRNYLYNAGYQLLTLIVPLITVPYIARVLGPQGVGINSYTNSIITYFLLLGTLGITVYGNREIAYHRDDFEQRTKTFWEIELLQIITVVVAYALFLIFILFQTKYKVYFFLQSLWIISGALDISWLFMGMEDFKKTVLRNTLVKIASLIAIFVFVKSKSDIGVYIMILGLAQVLGNLTLWPYLHSVVGKPKIDLSGVFSHFKPTMMLFIPQIATQVYLQLNRTMLGQLDSVTASGYYDYADKLVKMVLAVITATGTVMLPHMSHLAAQGSLRRLNRLLYKSFSFSSFLAMPLMFGLAGIASSLVPLYYGPKFNVVGQLIIIEAPVALLIGWSNVIGLQYLMPLSRVKDYTASVTYGALANIVINIPLIMTLGVRGATISTVISELVVTAYQLFSIRDMISYRYLFADMWKFLVASVLMFIPVFWLNLNMSISVFSLALQVVLGIAIYFGIIFILKPDILQDGIYFFKKRKRE</sequence>
<accession>A0ABW1TFD1</accession>
<feature type="transmembrane region" description="Helical" evidence="6">
    <location>
        <begin position="408"/>
        <end position="428"/>
    </location>
</feature>